<dbReference type="PANTHER" id="PTHR30037:SF4">
    <property type="entry name" value="DNA-3-METHYLADENINE GLYCOSYLASE I"/>
    <property type="match status" value="1"/>
</dbReference>
<reference evidence="2 3" key="1">
    <citation type="submission" date="2023-03" db="EMBL/GenBank/DDBJ databases">
        <title>Complete genome sequences of several Auritidibacter ignavus strains isolated from ear infections.</title>
        <authorList>
            <person name="Baehr T."/>
            <person name="Baumhoegger A.M."/>
        </authorList>
    </citation>
    <scope>NUCLEOTIDE SEQUENCE [LARGE SCALE GENOMIC DNA]</scope>
    <source>
        <strain evidence="2 3">BABAE-6</strain>
    </source>
</reference>
<evidence type="ECO:0000313" key="3">
    <source>
        <dbReference type="Proteomes" id="UP001224674"/>
    </source>
</evidence>
<dbReference type="PANTHER" id="PTHR30037">
    <property type="entry name" value="DNA-3-METHYLADENINE GLYCOSYLASE 1"/>
    <property type="match status" value="1"/>
</dbReference>
<dbReference type="EMBL" id="CP122566">
    <property type="protein sequence ID" value="WGH94286.1"/>
    <property type="molecule type" value="Genomic_DNA"/>
</dbReference>
<evidence type="ECO:0000256" key="1">
    <source>
        <dbReference type="PIRSR" id="PIRSR605019-1"/>
    </source>
</evidence>
<proteinExistence type="predicted"/>
<dbReference type="RefSeq" id="WP_279675355.1">
    <property type="nucleotide sequence ID" value="NZ_CP122566.1"/>
</dbReference>
<dbReference type="InterPro" id="IPR011257">
    <property type="entry name" value="DNA_glycosylase"/>
</dbReference>
<dbReference type="InterPro" id="IPR052891">
    <property type="entry name" value="DNA-3mA_glycosylase"/>
</dbReference>
<dbReference type="Proteomes" id="UP001224674">
    <property type="component" value="Chromosome"/>
</dbReference>
<dbReference type="Pfam" id="PF03352">
    <property type="entry name" value="Adenine_glyco"/>
    <property type="match status" value="1"/>
</dbReference>
<keyword evidence="2" id="KW-0326">Glycosidase</keyword>
<dbReference type="InterPro" id="IPR005019">
    <property type="entry name" value="Adenine_glyco"/>
</dbReference>
<gene>
    <name evidence="2" type="ORF">QDX21_05720</name>
</gene>
<keyword evidence="2" id="KW-0378">Hydrolase</keyword>
<dbReference type="Gene3D" id="1.10.340.30">
    <property type="entry name" value="Hypothetical protein, domain 2"/>
    <property type="match status" value="1"/>
</dbReference>
<dbReference type="GO" id="GO:0008725">
    <property type="term" value="F:DNA-3-methyladenine glycosylase activity"/>
    <property type="evidence" value="ECO:0007669"/>
    <property type="project" value="UniProtKB-EC"/>
</dbReference>
<dbReference type="EC" id="3.2.2.20" evidence="2"/>
<keyword evidence="3" id="KW-1185">Reference proteome</keyword>
<organism evidence="2 3">
    <name type="scientific">Auritidibacter ignavus</name>
    <dbReference type="NCBI Taxonomy" id="678932"/>
    <lineage>
        <taxon>Bacteria</taxon>
        <taxon>Bacillati</taxon>
        <taxon>Actinomycetota</taxon>
        <taxon>Actinomycetes</taxon>
        <taxon>Micrococcales</taxon>
        <taxon>Micrococcaceae</taxon>
        <taxon>Auritidibacter</taxon>
    </lineage>
</organism>
<dbReference type="GO" id="GO:0046872">
    <property type="term" value="F:metal ion binding"/>
    <property type="evidence" value="ECO:0007669"/>
    <property type="project" value="UniProtKB-KW"/>
</dbReference>
<name>A0AAJ6AQ66_9MICC</name>
<protein>
    <submittedName>
        <fullName evidence="2">DNA-3-methyladenine glycosylase I</fullName>
        <ecNumber evidence="2">3.2.2.20</ecNumber>
    </submittedName>
</protein>
<keyword evidence="1" id="KW-0479">Metal-binding</keyword>
<sequence length="219" mass="24369">MDDSTSLGQGRGVIVDAHGTARSPWAMSSQLMQDYYDTEWGVPITDEAGLFERISLEVFQTGLSWHTILAKRPAFRKAFCQFDPDEVATFDEDTVERLVRLDGIIRHRGKIRATIANAAATRSLRDKGGLVQLVWSFHPETTPMPRTSDEVPTQSAESVALARALKKSGFRFVGPTNMFAMMEAIGMVDTHLLGSFRRGVSGLFDSQGNRMKRPWDETG</sequence>
<feature type="binding site" evidence="1">
    <location>
        <position position="191"/>
    </location>
    <ligand>
        <name>Zn(2+)</name>
        <dbReference type="ChEBI" id="CHEBI:29105"/>
    </ligand>
</feature>
<dbReference type="GO" id="GO:0006284">
    <property type="term" value="P:base-excision repair"/>
    <property type="evidence" value="ECO:0007669"/>
    <property type="project" value="InterPro"/>
</dbReference>
<evidence type="ECO:0000313" key="2">
    <source>
        <dbReference type="EMBL" id="WGH94286.1"/>
    </source>
</evidence>
<keyword evidence="1" id="KW-0862">Zinc</keyword>
<dbReference type="SUPFAM" id="SSF48150">
    <property type="entry name" value="DNA-glycosylase"/>
    <property type="match status" value="1"/>
</dbReference>
<accession>A0AAJ6AQ66</accession>
<dbReference type="AlphaFoldDB" id="A0AAJ6AQ66"/>